<evidence type="ECO:0000313" key="1">
    <source>
        <dbReference type="EMBL" id="KAI6083083.1"/>
    </source>
</evidence>
<dbReference type="Proteomes" id="UP001497680">
    <property type="component" value="Unassembled WGS sequence"/>
</dbReference>
<proteinExistence type="predicted"/>
<dbReference type="EMBL" id="MU394358">
    <property type="protein sequence ID" value="KAI6083083.1"/>
    <property type="molecule type" value="Genomic_DNA"/>
</dbReference>
<sequence>MITHTQHDSTLPSQNRTPGYESEESTMGAPSEPNNKDFVQPGPYESRPSLNRIPSHGSTNANMYPEPENVVEAEIEKGEAVPQPPAGGPPPGFSPADFPDGGLEAWLVVAGGFCALFSTFGLINCVGVFVTYYLEDPLASYSSSTVTWITSIQVFMMTGLNAVMGRLYDSYGPRWLLIIGTIVYIFGLMMLSLSTQYYQIILSQGIVSAVGMSAVFNSAMNSVIGWFLKKRAAALGIMVSGSSLGGVVLPIMMNHLIPQIGFPWTIRAIGFMFLALCGFACATIKSRLPPRKKPFNILDYARPLREPAFVCVVCGGFFFFWGMFLPFNYIELQATDQGIDASIVPYLLPIINAVSIPGRIMPGFLGDRFGRFNVMIFISGLSGIITLALWVPGKSTATTVVYGAVFGFASGGFISLLPACIAQISDLREIGTRTGIAFFASALGALTGSPIGGAIVSAQNGSFLGLQLFCGISMTLSMFWFIASRTLQVGFKYTKI</sequence>
<protein>
    <submittedName>
        <fullName evidence="1">MFS general substrate transporter</fullName>
    </submittedName>
</protein>
<name>A0ACC0CRG9_9PEZI</name>
<accession>A0ACC0CRG9</accession>
<organism evidence="1 2">
    <name type="scientific">Hypoxylon rubiginosum</name>
    <dbReference type="NCBI Taxonomy" id="110542"/>
    <lineage>
        <taxon>Eukaryota</taxon>
        <taxon>Fungi</taxon>
        <taxon>Dikarya</taxon>
        <taxon>Ascomycota</taxon>
        <taxon>Pezizomycotina</taxon>
        <taxon>Sordariomycetes</taxon>
        <taxon>Xylariomycetidae</taxon>
        <taxon>Xylariales</taxon>
        <taxon>Hypoxylaceae</taxon>
        <taxon>Hypoxylon</taxon>
    </lineage>
</organism>
<comment type="caution">
    <text evidence="1">The sequence shown here is derived from an EMBL/GenBank/DDBJ whole genome shotgun (WGS) entry which is preliminary data.</text>
</comment>
<evidence type="ECO:0000313" key="2">
    <source>
        <dbReference type="Proteomes" id="UP001497680"/>
    </source>
</evidence>
<reference evidence="1 2" key="1">
    <citation type="journal article" date="2022" name="New Phytol.">
        <title>Ecological generalism drives hyperdiversity of secondary metabolite gene clusters in xylarialean endophytes.</title>
        <authorList>
            <person name="Franco M.E.E."/>
            <person name="Wisecaver J.H."/>
            <person name="Arnold A.E."/>
            <person name="Ju Y.M."/>
            <person name="Slot J.C."/>
            <person name="Ahrendt S."/>
            <person name="Moore L.P."/>
            <person name="Eastman K.E."/>
            <person name="Scott K."/>
            <person name="Konkel Z."/>
            <person name="Mondo S.J."/>
            <person name="Kuo A."/>
            <person name="Hayes R.D."/>
            <person name="Haridas S."/>
            <person name="Andreopoulos B."/>
            <person name="Riley R."/>
            <person name="LaButti K."/>
            <person name="Pangilinan J."/>
            <person name="Lipzen A."/>
            <person name="Amirebrahimi M."/>
            <person name="Yan J."/>
            <person name="Adam C."/>
            <person name="Keymanesh K."/>
            <person name="Ng V."/>
            <person name="Louie K."/>
            <person name="Northen T."/>
            <person name="Drula E."/>
            <person name="Henrissat B."/>
            <person name="Hsieh H.M."/>
            <person name="Youens-Clark K."/>
            <person name="Lutzoni F."/>
            <person name="Miadlikowska J."/>
            <person name="Eastwood D.C."/>
            <person name="Hamelin R.C."/>
            <person name="Grigoriev I.V."/>
            <person name="U'Ren J.M."/>
        </authorList>
    </citation>
    <scope>NUCLEOTIDE SEQUENCE [LARGE SCALE GENOMIC DNA]</scope>
    <source>
        <strain evidence="1 2">ER1909</strain>
    </source>
</reference>
<keyword evidence="2" id="KW-1185">Reference proteome</keyword>
<gene>
    <name evidence="1" type="ORF">F4821DRAFT_245595</name>
</gene>